<evidence type="ECO:0000313" key="1">
    <source>
        <dbReference type="EMBL" id="CAF1529356.1"/>
    </source>
</evidence>
<protein>
    <submittedName>
        <fullName evidence="1">Uncharacterized protein</fullName>
    </submittedName>
</protein>
<dbReference type="Proteomes" id="UP000663864">
    <property type="component" value="Unassembled WGS sequence"/>
</dbReference>
<organism evidence="1 2">
    <name type="scientific">Rotaria sordida</name>
    <dbReference type="NCBI Taxonomy" id="392033"/>
    <lineage>
        <taxon>Eukaryota</taxon>
        <taxon>Metazoa</taxon>
        <taxon>Spiralia</taxon>
        <taxon>Gnathifera</taxon>
        <taxon>Rotifera</taxon>
        <taxon>Eurotatoria</taxon>
        <taxon>Bdelloidea</taxon>
        <taxon>Philodinida</taxon>
        <taxon>Philodinidae</taxon>
        <taxon>Rotaria</taxon>
    </lineage>
</organism>
<name>A0A815VK70_9BILA</name>
<dbReference type="AlphaFoldDB" id="A0A815VK70"/>
<dbReference type="EMBL" id="CAJNOT010010226">
    <property type="protein sequence ID" value="CAF1529356.1"/>
    <property type="molecule type" value="Genomic_DNA"/>
</dbReference>
<evidence type="ECO:0000313" key="2">
    <source>
        <dbReference type="Proteomes" id="UP000663864"/>
    </source>
</evidence>
<reference evidence="1" key="1">
    <citation type="submission" date="2021-02" db="EMBL/GenBank/DDBJ databases">
        <authorList>
            <person name="Nowell W R."/>
        </authorList>
    </citation>
    <scope>NUCLEOTIDE SEQUENCE</scope>
</reference>
<sequence>AIRPKVKVGVPPFGIWKTATPAGFVDYMTPQLYWAIDPPAQSYNTLLNWWIGQSTKGRHVYAGNAAYRMTQATSPWAVTELVRQINITRTMSHRTALGNIFFSTKQLMQNVKGIQNELAKLYTDKAIPPKMNWL</sequence>
<comment type="caution">
    <text evidence="1">The sequence shown here is derived from an EMBL/GenBank/DDBJ whole genome shotgun (WGS) entry which is preliminary data.</text>
</comment>
<dbReference type="InterPro" id="IPR052177">
    <property type="entry name" value="Divisome_Glycosyl_Hydrolase"/>
</dbReference>
<accession>A0A815VK70</accession>
<dbReference type="PANTHER" id="PTHR43405:SF1">
    <property type="entry name" value="GLYCOSYL HYDROLASE DIGH"/>
    <property type="match status" value="1"/>
</dbReference>
<proteinExistence type="predicted"/>
<dbReference type="PANTHER" id="PTHR43405">
    <property type="entry name" value="GLYCOSYL HYDROLASE DIGH"/>
    <property type="match status" value="1"/>
</dbReference>
<gene>
    <name evidence="1" type="ORF">ZHD862_LOCUS38680</name>
</gene>
<feature type="non-terminal residue" evidence="1">
    <location>
        <position position="1"/>
    </location>
</feature>